<dbReference type="Pfam" id="PF17171">
    <property type="entry name" value="GST_C_6"/>
    <property type="match status" value="1"/>
</dbReference>
<proteinExistence type="inferred from homology"/>
<evidence type="ECO:0000259" key="9">
    <source>
        <dbReference type="Pfam" id="PF17171"/>
    </source>
</evidence>
<dbReference type="GO" id="GO:0001401">
    <property type="term" value="C:SAM complex"/>
    <property type="evidence" value="ECO:0007669"/>
    <property type="project" value="InterPro"/>
</dbReference>
<evidence type="ECO:0000256" key="3">
    <source>
        <dbReference type="ARBA" id="ARBA00022448"/>
    </source>
</evidence>
<dbReference type="GO" id="GO:0015031">
    <property type="term" value="P:protein transport"/>
    <property type="evidence" value="ECO:0007669"/>
    <property type="project" value="UniProtKB-KW"/>
</dbReference>
<dbReference type="SUPFAM" id="SSF47616">
    <property type="entry name" value="GST C-terminal domain-like"/>
    <property type="match status" value="1"/>
</dbReference>
<evidence type="ECO:0000256" key="7">
    <source>
        <dbReference type="ARBA" id="ARBA00023136"/>
    </source>
</evidence>
<evidence type="ECO:0000256" key="2">
    <source>
        <dbReference type="ARBA" id="ARBA00009170"/>
    </source>
</evidence>
<sequence length="418" mass="48725">MSSVSSSIKNNFKNDEVKVETKDINDINDNNEKALQIAKYNKARRDIKADFAIFELIEKILYNAFRGAIVDLGDQYRYCKTLSRKYLLHEPKKQYLLFRRNTLNREIINDYYQSIVNVPYLEIIKSSSINAYNSVKALPSKFPLVEYPEIHVPRSILNEKKVPVLYIYPPPNRTQGRDGASMDIESLKIQTILLFSKYEFITVHCCEPGMSPSGKLPFLINEEGELLSGRKLLEEISKFNSSDESKQLLSEEDESIEKAFSSLVDEKLTLAWNYNKWCDDTNFKTLTLNEYHHLHPKPLSYILAYLERRRVIKSMLAKKCVLKDEDIYLQAKMTLEAISEKMSSNLFFFGERPTYLDATLFAHLHVILSTPCQQSELRRLVLQYENLVHYTKRIWKQYFAMPFVKLASSPVKENYSPL</sequence>
<dbReference type="PANTHER" id="PTHR12289">
    <property type="entry name" value="METAXIN RELATED"/>
    <property type="match status" value="1"/>
</dbReference>
<keyword evidence="7" id="KW-0472">Membrane</keyword>
<evidence type="ECO:0000256" key="5">
    <source>
        <dbReference type="ARBA" id="ARBA00022927"/>
    </source>
</evidence>
<dbReference type="GO" id="GO:0007005">
    <property type="term" value="P:mitochondrion organization"/>
    <property type="evidence" value="ECO:0007669"/>
    <property type="project" value="TreeGrafter"/>
</dbReference>
<comment type="caution">
    <text evidence="10">The sequence shown here is derived from an EMBL/GenBank/DDBJ whole genome shotgun (WGS) entry which is preliminary data.</text>
</comment>
<evidence type="ECO:0000256" key="6">
    <source>
        <dbReference type="ARBA" id="ARBA00023128"/>
    </source>
</evidence>
<organism evidence="10 11">
    <name type="scientific">Anaeromyces robustus</name>
    <dbReference type="NCBI Taxonomy" id="1754192"/>
    <lineage>
        <taxon>Eukaryota</taxon>
        <taxon>Fungi</taxon>
        <taxon>Fungi incertae sedis</taxon>
        <taxon>Chytridiomycota</taxon>
        <taxon>Chytridiomycota incertae sedis</taxon>
        <taxon>Neocallimastigomycetes</taxon>
        <taxon>Neocallimastigales</taxon>
        <taxon>Neocallimastigaceae</taxon>
        <taxon>Anaeromyces</taxon>
    </lineage>
</organism>
<comment type="similarity">
    <text evidence="2">Belongs to the metaxin family.</text>
</comment>
<name>A0A1Y1WUY2_9FUNG</name>
<reference evidence="10 11" key="1">
    <citation type="submission" date="2016-08" db="EMBL/GenBank/DDBJ databases">
        <title>A Parts List for Fungal Cellulosomes Revealed by Comparative Genomics.</title>
        <authorList>
            <consortium name="DOE Joint Genome Institute"/>
            <person name="Haitjema C.H."/>
            <person name="Gilmore S.P."/>
            <person name="Henske J.K."/>
            <person name="Solomon K.V."/>
            <person name="De Groot R."/>
            <person name="Kuo A."/>
            <person name="Mondo S.J."/>
            <person name="Salamov A.A."/>
            <person name="Labutti K."/>
            <person name="Zhao Z."/>
            <person name="Chiniquy J."/>
            <person name="Barry K."/>
            <person name="Brewer H.M."/>
            <person name="Purvine S.O."/>
            <person name="Wright A.T."/>
            <person name="Boxma B."/>
            <person name="Van Alen T."/>
            <person name="Hackstein J.H."/>
            <person name="Baker S.E."/>
            <person name="Grigoriev I.V."/>
            <person name="O'Malley M.A."/>
        </authorList>
    </citation>
    <scope>NUCLEOTIDE SEQUENCE [LARGE SCALE GENOMIC DNA]</scope>
    <source>
        <strain evidence="10 11">S4</strain>
    </source>
</reference>
<evidence type="ECO:0000259" key="8">
    <source>
        <dbReference type="Pfam" id="PF10568"/>
    </source>
</evidence>
<dbReference type="OrthoDB" id="198787at2759"/>
<dbReference type="AlphaFoldDB" id="A0A1Y1WUY2"/>
<dbReference type="STRING" id="1754192.A0A1Y1WUY2"/>
<keyword evidence="6" id="KW-0496">Mitochondrion</keyword>
<keyword evidence="11" id="KW-1185">Reference proteome</keyword>
<evidence type="ECO:0000313" key="11">
    <source>
        <dbReference type="Proteomes" id="UP000193944"/>
    </source>
</evidence>
<evidence type="ECO:0000313" key="10">
    <source>
        <dbReference type="EMBL" id="ORX77369.1"/>
    </source>
</evidence>
<evidence type="ECO:0000256" key="4">
    <source>
        <dbReference type="ARBA" id="ARBA00022787"/>
    </source>
</evidence>
<dbReference type="PANTHER" id="PTHR12289:SF77">
    <property type="entry name" value="METAXIN-2"/>
    <property type="match status" value="1"/>
</dbReference>
<evidence type="ECO:0000256" key="1">
    <source>
        <dbReference type="ARBA" id="ARBA00004294"/>
    </source>
</evidence>
<comment type="subcellular location">
    <subcellularLocation>
        <location evidence="1">Mitochondrion outer membrane</location>
    </subcellularLocation>
</comment>
<gene>
    <name evidence="10" type="ORF">BCR32DRAFT_328948</name>
</gene>
<dbReference type="InterPro" id="IPR050931">
    <property type="entry name" value="Mito_Protein_Transport_Metaxin"/>
</dbReference>
<feature type="domain" description="Mitochondrial outer membrane transport complex Sam37/metaxin N-terminal" evidence="8">
    <location>
        <begin position="186"/>
        <end position="305"/>
    </location>
</feature>
<feature type="domain" description="Metaxin glutathione S-transferase" evidence="9">
    <location>
        <begin position="331"/>
        <end position="394"/>
    </location>
</feature>
<dbReference type="InterPro" id="IPR033468">
    <property type="entry name" value="Metaxin_GST"/>
</dbReference>
<dbReference type="Pfam" id="PF10568">
    <property type="entry name" value="Tom37"/>
    <property type="match status" value="1"/>
</dbReference>
<keyword evidence="5" id="KW-0653">Protein transport</keyword>
<dbReference type="InterPro" id="IPR019564">
    <property type="entry name" value="Sam37/metaxin_N"/>
</dbReference>
<reference evidence="10 11" key="2">
    <citation type="submission" date="2016-08" db="EMBL/GenBank/DDBJ databases">
        <title>Pervasive Adenine N6-methylation of Active Genes in Fungi.</title>
        <authorList>
            <consortium name="DOE Joint Genome Institute"/>
            <person name="Mondo S.J."/>
            <person name="Dannebaum R.O."/>
            <person name="Kuo R.C."/>
            <person name="Labutti K."/>
            <person name="Haridas S."/>
            <person name="Kuo A."/>
            <person name="Salamov A."/>
            <person name="Ahrendt S.R."/>
            <person name="Lipzen A."/>
            <person name="Sullivan W."/>
            <person name="Andreopoulos W.B."/>
            <person name="Clum A."/>
            <person name="Lindquist E."/>
            <person name="Daum C."/>
            <person name="Ramamoorthy G.K."/>
            <person name="Gryganskyi A."/>
            <person name="Culley D."/>
            <person name="Magnuson J.K."/>
            <person name="James T.Y."/>
            <person name="O'Malley M.A."/>
            <person name="Stajich J.E."/>
            <person name="Spatafora J.W."/>
            <person name="Visel A."/>
            <person name="Grigoriev I.V."/>
        </authorList>
    </citation>
    <scope>NUCLEOTIDE SEQUENCE [LARGE SCALE GENOMIC DNA]</scope>
    <source>
        <strain evidence="10 11">S4</strain>
    </source>
</reference>
<dbReference type="EMBL" id="MCFG01000251">
    <property type="protein sequence ID" value="ORX77369.1"/>
    <property type="molecule type" value="Genomic_DNA"/>
</dbReference>
<accession>A0A1Y1WUY2</accession>
<dbReference type="Proteomes" id="UP000193944">
    <property type="component" value="Unassembled WGS sequence"/>
</dbReference>
<dbReference type="InterPro" id="IPR036282">
    <property type="entry name" value="Glutathione-S-Trfase_C_sf"/>
</dbReference>
<keyword evidence="3" id="KW-0813">Transport</keyword>
<protein>
    <submittedName>
        <fullName evidence="10">Uncharacterized protein</fullName>
    </submittedName>
</protein>
<keyword evidence="4" id="KW-1000">Mitochondrion outer membrane</keyword>